<organism evidence="1 2">
    <name type="scientific">Liparis tanakae</name>
    <name type="common">Tanaka's snailfish</name>
    <dbReference type="NCBI Taxonomy" id="230148"/>
    <lineage>
        <taxon>Eukaryota</taxon>
        <taxon>Metazoa</taxon>
        <taxon>Chordata</taxon>
        <taxon>Craniata</taxon>
        <taxon>Vertebrata</taxon>
        <taxon>Euteleostomi</taxon>
        <taxon>Actinopterygii</taxon>
        <taxon>Neopterygii</taxon>
        <taxon>Teleostei</taxon>
        <taxon>Neoteleostei</taxon>
        <taxon>Acanthomorphata</taxon>
        <taxon>Eupercaria</taxon>
        <taxon>Perciformes</taxon>
        <taxon>Cottioidei</taxon>
        <taxon>Cottales</taxon>
        <taxon>Liparidae</taxon>
        <taxon>Liparis</taxon>
    </lineage>
</organism>
<sequence length="84" mass="9628">MAPAAVMTSPQSEIISQRLLPLRGLTGRGHVQQDERPKCRPLLGAITCKQHRADRLRKMKVPREARRVIYHIKSDIVEMNKETD</sequence>
<evidence type="ECO:0000313" key="2">
    <source>
        <dbReference type="Proteomes" id="UP000314294"/>
    </source>
</evidence>
<accession>A0A4Z2HEB2</accession>
<gene>
    <name evidence="1" type="ORF">EYF80_026161</name>
</gene>
<protein>
    <submittedName>
        <fullName evidence="1">Uncharacterized protein</fullName>
    </submittedName>
</protein>
<dbReference type="EMBL" id="SRLO01000269">
    <property type="protein sequence ID" value="TNN63625.1"/>
    <property type="molecule type" value="Genomic_DNA"/>
</dbReference>
<keyword evidence="2" id="KW-1185">Reference proteome</keyword>
<dbReference type="Proteomes" id="UP000314294">
    <property type="component" value="Unassembled WGS sequence"/>
</dbReference>
<evidence type="ECO:0000313" key="1">
    <source>
        <dbReference type="EMBL" id="TNN63625.1"/>
    </source>
</evidence>
<reference evidence="1 2" key="1">
    <citation type="submission" date="2019-03" db="EMBL/GenBank/DDBJ databases">
        <title>First draft genome of Liparis tanakae, snailfish: a comprehensive survey of snailfish specific genes.</title>
        <authorList>
            <person name="Kim W."/>
            <person name="Song I."/>
            <person name="Jeong J.-H."/>
            <person name="Kim D."/>
            <person name="Kim S."/>
            <person name="Ryu S."/>
            <person name="Song J.Y."/>
            <person name="Lee S.K."/>
        </authorList>
    </citation>
    <scope>NUCLEOTIDE SEQUENCE [LARGE SCALE GENOMIC DNA]</scope>
    <source>
        <tissue evidence="1">Muscle</tissue>
    </source>
</reference>
<proteinExistence type="predicted"/>
<name>A0A4Z2HEB2_9TELE</name>
<dbReference type="AlphaFoldDB" id="A0A4Z2HEB2"/>
<comment type="caution">
    <text evidence="1">The sequence shown here is derived from an EMBL/GenBank/DDBJ whole genome shotgun (WGS) entry which is preliminary data.</text>
</comment>